<gene>
    <name evidence="2" type="ORF">AUJ73_05060</name>
</gene>
<accession>A0A1J4TQK9</accession>
<evidence type="ECO:0000313" key="2">
    <source>
        <dbReference type="EMBL" id="OIO12774.1"/>
    </source>
</evidence>
<evidence type="ECO:0000313" key="3">
    <source>
        <dbReference type="Proteomes" id="UP000183120"/>
    </source>
</evidence>
<dbReference type="STRING" id="1805209.AUJ73_05060"/>
<dbReference type="EMBL" id="MNUY01000080">
    <property type="protein sequence ID" value="OIO12774.1"/>
    <property type="molecule type" value="Genomic_DNA"/>
</dbReference>
<sequence>MKRLIVIIFFLDVYLIRMTNIVKADDNADKALLSTTPAEISVTPSFTAGPTGINTPTPTSFTIKMNKIPTIAFPTTAPTAIVNQPPGEQAPNVPTIAPIVLCQDKKGEMNIKAPSKLDFPEAKVFSLEQWTNTRDAMDMDQNPITIVSKSSDNCKDKIPLVPTVPNSAANERSKSGNSGNITPAVVVQDNYAVGWTVTVTSSDLTSKDDLIASDNLRLLTYRLQAVEGNTDGIVIPKEVRFLVAETPYLLAKADQGSGDGVFSVYFNLLLRIPPNTPQGDYVTKMELTII</sequence>
<feature type="compositionally biased region" description="Polar residues" evidence="1">
    <location>
        <begin position="164"/>
        <end position="181"/>
    </location>
</feature>
<proteinExistence type="predicted"/>
<name>A0A1J4TQK9_9BACT</name>
<dbReference type="AlphaFoldDB" id="A0A1J4TQK9"/>
<evidence type="ECO:0000256" key="1">
    <source>
        <dbReference type="SAM" id="MobiDB-lite"/>
    </source>
</evidence>
<organism evidence="2 3">
    <name type="scientific">Candidatus Gottesmanbacteria bacterium CG1_02_37_22</name>
    <dbReference type="NCBI Taxonomy" id="1805209"/>
    <lineage>
        <taxon>Bacteria</taxon>
        <taxon>Candidatus Gottesmaniibacteriota</taxon>
    </lineage>
</organism>
<comment type="caution">
    <text evidence="2">The sequence shown here is derived from an EMBL/GenBank/DDBJ whole genome shotgun (WGS) entry which is preliminary data.</text>
</comment>
<feature type="region of interest" description="Disordered" evidence="1">
    <location>
        <begin position="157"/>
        <end position="181"/>
    </location>
</feature>
<protein>
    <submittedName>
        <fullName evidence="2">Uncharacterized protein</fullName>
    </submittedName>
</protein>
<dbReference type="Proteomes" id="UP000183120">
    <property type="component" value="Unassembled WGS sequence"/>
</dbReference>
<reference evidence="2 3" key="1">
    <citation type="journal article" date="2016" name="Environ. Microbiol.">
        <title>Genomic resolution of a cold subsurface aquifer community provides metabolic insights for novel microbes adapted to high CO concentrations.</title>
        <authorList>
            <person name="Probst A.J."/>
            <person name="Castelle C.J."/>
            <person name="Singh A."/>
            <person name="Brown C.T."/>
            <person name="Anantharaman K."/>
            <person name="Sharon I."/>
            <person name="Hug L.A."/>
            <person name="Burstein D."/>
            <person name="Emerson J.B."/>
            <person name="Thomas B.C."/>
            <person name="Banfield J.F."/>
        </authorList>
    </citation>
    <scope>NUCLEOTIDE SEQUENCE [LARGE SCALE GENOMIC DNA]</scope>
    <source>
        <strain evidence="2">CG1_02_37_22</strain>
    </source>
</reference>